<keyword evidence="2" id="KW-0732">Signal</keyword>
<dbReference type="PANTHER" id="PTHR46038:SF12">
    <property type="entry name" value="OS03G0731800 PROTEIN"/>
    <property type="match status" value="1"/>
</dbReference>
<dbReference type="AlphaFoldDB" id="A0AAE0GJ04"/>
<feature type="chain" id="PRO_5042252108" description="Nucleotide-diphospho-sugar transferase domain-containing protein" evidence="2">
    <location>
        <begin position="27"/>
        <end position="750"/>
    </location>
</feature>
<proteinExistence type="predicted"/>
<evidence type="ECO:0000256" key="1">
    <source>
        <dbReference type="SAM" id="MobiDB-lite"/>
    </source>
</evidence>
<feature type="compositionally biased region" description="Basic and acidic residues" evidence="1">
    <location>
        <begin position="727"/>
        <end position="736"/>
    </location>
</feature>
<dbReference type="InterPro" id="IPR044821">
    <property type="entry name" value="At1g28695/At4g15970-like"/>
</dbReference>
<evidence type="ECO:0000256" key="2">
    <source>
        <dbReference type="SAM" id="SignalP"/>
    </source>
</evidence>
<accession>A0AAE0GJ04</accession>
<evidence type="ECO:0000259" key="3">
    <source>
        <dbReference type="Pfam" id="PF03407"/>
    </source>
</evidence>
<feature type="signal peptide" evidence="2">
    <location>
        <begin position="1"/>
        <end position="26"/>
    </location>
</feature>
<comment type="caution">
    <text evidence="4">The sequence shown here is derived from an EMBL/GenBank/DDBJ whole genome shotgun (WGS) entry which is preliminary data.</text>
</comment>
<dbReference type="PANTHER" id="PTHR46038">
    <property type="entry name" value="EXPRESSED PROTEIN-RELATED"/>
    <property type="match status" value="1"/>
</dbReference>
<feature type="domain" description="Nucleotide-diphospho-sugar transferase" evidence="3">
    <location>
        <begin position="143"/>
        <end position="300"/>
    </location>
</feature>
<reference evidence="4 5" key="1">
    <citation type="journal article" date="2015" name="Genome Biol. Evol.">
        <title>Comparative Genomics of a Bacterivorous Green Alga Reveals Evolutionary Causalities and Consequences of Phago-Mixotrophic Mode of Nutrition.</title>
        <authorList>
            <person name="Burns J.A."/>
            <person name="Paasch A."/>
            <person name="Narechania A."/>
            <person name="Kim E."/>
        </authorList>
    </citation>
    <scope>NUCLEOTIDE SEQUENCE [LARGE SCALE GENOMIC DNA]</scope>
    <source>
        <strain evidence="4 5">PLY_AMNH</strain>
    </source>
</reference>
<feature type="region of interest" description="Disordered" evidence="1">
    <location>
        <begin position="727"/>
        <end position="750"/>
    </location>
</feature>
<protein>
    <recommendedName>
        <fullName evidence="3">Nucleotide-diphospho-sugar transferase domain-containing protein</fullName>
    </recommendedName>
</protein>
<dbReference type="Pfam" id="PF03407">
    <property type="entry name" value="Nucleotid_trans"/>
    <property type="match status" value="1"/>
</dbReference>
<gene>
    <name evidence="4" type="ORF">CYMTET_13206</name>
</gene>
<dbReference type="InterPro" id="IPR005069">
    <property type="entry name" value="Nucl-diP-sugar_transferase"/>
</dbReference>
<keyword evidence="5" id="KW-1185">Reference proteome</keyword>
<dbReference type="Proteomes" id="UP001190700">
    <property type="component" value="Unassembled WGS sequence"/>
</dbReference>
<evidence type="ECO:0000313" key="5">
    <source>
        <dbReference type="Proteomes" id="UP001190700"/>
    </source>
</evidence>
<dbReference type="EMBL" id="LGRX02005233">
    <property type="protein sequence ID" value="KAK3278892.1"/>
    <property type="molecule type" value="Genomic_DNA"/>
</dbReference>
<organism evidence="4 5">
    <name type="scientific">Cymbomonas tetramitiformis</name>
    <dbReference type="NCBI Taxonomy" id="36881"/>
    <lineage>
        <taxon>Eukaryota</taxon>
        <taxon>Viridiplantae</taxon>
        <taxon>Chlorophyta</taxon>
        <taxon>Pyramimonadophyceae</taxon>
        <taxon>Pyramimonadales</taxon>
        <taxon>Pyramimonadaceae</taxon>
        <taxon>Cymbomonas</taxon>
    </lineage>
</organism>
<sequence>MLQKLKLLCAAVAVLVTAPPRQLATAAKPRKFVSGAHSDRGAVPPTSSVSAPPPALQKSQPLNSLSPVLGHHCYPSTHRANCPSTESTLYGSTDLNSTFLAAANCTCTKDKTIIISMVNKGMLDVFDVQYKTTSFFVPHVLGMWVVVAMDTTSLKHCQQHWKHCVLDPQFSTDQTMESEHTYSDKNESSKYMYTRICWRRVEVVNMALRLGLNVIFTDLDVAWLKDPRPYLRHDVDLQMGPIQSNHDFNRTDPKSYTRFPGALNAGFYHIRASNASLHYMLGWIEDGRHKLHDENLIKHHEGMSAGNAIQYGAAETLRYWWLDNKYTPTDSVIYSKLSGPCLSAIFHAAPGSGHEGKVKAMTNQFEMKMKCTSFHDANDTGLLFKEGYPVPPISPQITSASPSTSTNVLKKAYHGLLNSSTVVTALCWPSSTACPSSNTTRYGNAGMQQVFMKAAEAQQGSVIISLLHSIEMELFEVWCDVMLSYLPDVLHSWVVITTSNNTQELCETKLKLCAMDPAPVAYPNSTAAGARGIIEELLHWRLVELMAIALRNNLTVTASNFHTVWMQDARLFLNPEAHFQMAVRSTPRVLVCKKDGIYDGPNEANGEDCSLGPTAEGIYHMKPCDASQTFIGEWLKDGFEQIHNDNGFLPWRASGKFLRQNDQHIQKGLIYAHMDYRHLPGDTALSRDVKDKDLCGLAIEVYDADSSMKSIVEQMRHAANYFRKCHADGPKPEIQRTKRPHRFAPKHDLS</sequence>
<name>A0AAE0GJ04_9CHLO</name>
<evidence type="ECO:0000313" key="4">
    <source>
        <dbReference type="EMBL" id="KAK3278892.1"/>
    </source>
</evidence>
<feature type="region of interest" description="Disordered" evidence="1">
    <location>
        <begin position="27"/>
        <end position="61"/>
    </location>
</feature>